<keyword evidence="1" id="KW-0472">Membrane</keyword>
<evidence type="ECO:0000313" key="2">
    <source>
        <dbReference type="EMBL" id="MBO8441187.1"/>
    </source>
</evidence>
<reference evidence="2" key="1">
    <citation type="submission" date="2020-10" db="EMBL/GenBank/DDBJ databases">
        <authorList>
            <person name="Gilroy R."/>
        </authorList>
    </citation>
    <scope>NUCLEOTIDE SEQUENCE</scope>
    <source>
        <strain evidence="2">C6-149</strain>
    </source>
</reference>
<reference evidence="2" key="2">
    <citation type="journal article" date="2021" name="PeerJ">
        <title>Extensive microbial diversity within the chicken gut microbiome revealed by metagenomics and culture.</title>
        <authorList>
            <person name="Gilroy R."/>
            <person name="Ravi A."/>
            <person name="Getino M."/>
            <person name="Pursley I."/>
            <person name="Horton D.L."/>
            <person name="Alikhan N.F."/>
            <person name="Baker D."/>
            <person name="Gharbi K."/>
            <person name="Hall N."/>
            <person name="Watson M."/>
            <person name="Adriaenssens E.M."/>
            <person name="Foster-Nyarko E."/>
            <person name="Jarju S."/>
            <person name="Secka A."/>
            <person name="Antonio M."/>
            <person name="Oren A."/>
            <person name="Chaudhuri R.R."/>
            <person name="La Ragione R."/>
            <person name="Hildebrand F."/>
            <person name="Pallen M.J."/>
        </authorList>
    </citation>
    <scope>NUCLEOTIDE SEQUENCE</scope>
    <source>
        <strain evidence="2">C6-149</strain>
    </source>
</reference>
<feature type="transmembrane region" description="Helical" evidence="1">
    <location>
        <begin position="149"/>
        <end position="171"/>
    </location>
</feature>
<dbReference type="PIRSF" id="PIRSF037394">
    <property type="entry name" value="ABC_thiamine-permease_YkoE_prd"/>
    <property type="match status" value="1"/>
</dbReference>
<dbReference type="InterPro" id="IPR017195">
    <property type="entry name" value="ABC_thiamin-permease_prd"/>
</dbReference>
<dbReference type="EMBL" id="JADIMP010000035">
    <property type="protein sequence ID" value="MBO8441187.1"/>
    <property type="molecule type" value="Genomic_DNA"/>
</dbReference>
<gene>
    <name evidence="2" type="ORF">IAA89_01860</name>
</gene>
<dbReference type="Proteomes" id="UP000823614">
    <property type="component" value="Unassembled WGS sequence"/>
</dbReference>
<feature type="transmembrane region" description="Helical" evidence="1">
    <location>
        <begin position="47"/>
        <end position="66"/>
    </location>
</feature>
<name>A0A9D9E5Z2_9LACO</name>
<keyword evidence="1" id="KW-0812">Transmembrane</keyword>
<feature type="transmembrane region" description="Helical" evidence="1">
    <location>
        <begin position="12"/>
        <end position="35"/>
    </location>
</feature>
<evidence type="ECO:0000256" key="1">
    <source>
        <dbReference type="SAM" id="Phobius"/>
    </source>
</evidence>
<proteinExistence type="predicted"/>
<evidence type="ECO:0000313" key="3">
    <source>
        <dbReference type="Proteomes" id="UP000823614"/>
    </source>
</evidence>
<accession>A0A9D9E5Z2</accession>
<keyword evidence="1" id="KW-1133">Transmembrane helix</keyword>
<sequence>MKKQSWNVKNIILLTLSSIFLGTIFLFTNYIYNFISMILTPKGWSPLANDLLLGIWMMGGPLAAILTKKIFASTLGEILSATVEAILGGQWGPSTLISGLVQGLSSEVGFFICKYKKYNLSTLSIAAVTGTIFTFIFDWFKNGYSAYPLHMLIVLFVVRLISIWFFSAFLVNKINILIIKSHILKRN</sequence>
<protein>
    <submittedName>
        <fullName evidence="2">ECF transporter S component</fullName>
    </submittedName>
</protein>
<feature type="transmembrane region" description="Helical" evidence="1">
    <location>
        <begin position="118"/>
        <end position="137"/>
    </location>
</feature>
<organism evidence="2 3">
    <name type="scientific">Candidatus Gallilactobacillus intestinavium</name>
    <dbReference type="NCBI Taxonomy" id="2840838"/>
    <lineage>
        <taxon>Bacteria</taxon>
        <taxon>Bacillati</taxon>
        <taxon>Bacillota</taxon>
        <taxon>Bacilli</taxon>
        <taxon>Lactobacillales</taxon>
        <taxon>Lactobacillaceae</taxon>
        <taxon>Lactobacillaceae incertae sedis</taxon>
        <taxon>Candidatus Gallilactobacillus</taxon>
    </lineage>
</organism>
<comment type="caution">
    <text evidence="2">The sequence shown here is derived from an EMBL/GenBank/DDBJ whole genome shotgun (WGS) entry which is preliminary data.</text>
</comment>
<dbReference type="AlphaFoldDB" id="A0A9D9E5Z2"/>
<dbReference type="Pfam" id="PF09819">
    <property type="entry name" value="ABC_cobalt"/>
    <property type="match status" value="1"/>
</dbReference>